<feature type="region of interest" description="Disordered" evidence="1">
    <location>
        <begin position="196"/>
        <end position="231"/>
    </location>
</feature>
<dbReference type="RefSeq" id="WP_152582704.1">
    <property type="nucleotide sequence ID" value="NZ_JAVJPO010000023.1"/>
</dbReference>
<keyword evidence="2" id="KW-0472">Membrane</keyword>
<keyword evidence="4" id="KW-1185">Reference proteome</keyword>
<gene>
    <name evidence="3" type="ORF">FK219_010830</name>
</gene>
<organism evidence="3 4">
    <name type="scientific">Microcella pacifica</name>
    <dbReference type="NCBI Taxonomy" id="2591847"/>
    <lineage>
        <taxon>Bacteria</taxon>
        <taxon>Bacillati</taxon>
        <taxon>Actinomycetota</taxon>
        <taxon>Actinomycetes</taxon>
        <taxon>Micrococcales</taxon>
        <taxon>Microbacteriaceae</taxon>
        <taxon>Microcella</taxon>
    </lineage>
</organism>
<dbReference type="OrthoDB" id="4823950at2"/>
<protein>
    <submittedName>
        <fullName evidence="3">Uncharacterized protein</fullName>
    </submittedName>
</protein>
<comment type="caution">
    <text evidence="3">The sequence shown here is derived from an EMBL/GenBank/DDBJ whole genome shotgun (WGS) entry which is preliminary data.</text>
</comment>
<feature type="compositionally biased region" description="Acidic residues" evidence="1">
    <location>
        <begin position="208"/>
        <end position="231"/>
    </location>
</feature>
<evidence type="ECO:0000256" key="2">
    <source>
        <dbReference type="SAM" id="Phobius"/>
    </source>
</evidence>
<evidence type="ECO:0000313" key="3">
    <source>
        <dbReference type="EMBL" id="NHF63721.1"/>
    </source>
</evidence>
<evidence type="ECO:0000313" key="4">
    <source>
        <dbReference type="Proteomes" id="UP000818266"/>
    </source>
</evidence>
<keyword evidence="2" id="KW-0812">Transmembrane</keyword>
<reference evidence="3 4" key="1">
    <citation type="submission" date="2020-03" db="EMBL/GenBank/DDBJ databases">
        <title>Chryseoglobus sp. isolated from a deep-sea seamount.</title>
        <authorList>
            <person name="Zhang D.-C."/>
        </authorList>
    </citation>
    <scope>NUCLEOTIDE SEQUENCE [LARGE SCALE GENOMIC DNA]</scope>
    <source>
        <strain evidence="3 4">KN1116</strain>
    </source>
</reference>
<sequence>MNSASTRIWTFATVIVIIVVVALGWFLGAAPKLAEMARYDTERAAVLVQNDLSRTTLAQIEADFERLDEFEQELAELQAEFPELPEYADAVETFLRELVSEGLILENLVVDEPMPADPAVVPDQFGQVPAGTLLQLNVVATVLGELPPTLAYIEALQGAGRFTIVPSFIFTEGTNPDARSTTITIALYMIAGEPAPDVLPLDGTAPEESPDGTADDEPAEGETEGATEGES</sequence>
<proteinExistence type="predicted"/>
<accession>A0A9E5ML94</accession>
<feature type="transmembrane region" description="Helical" evidence="2">
    <location>
        <begin position="6"/>
        <end position="28"/>
    </location>
</feature>
<dbReference type="Proteomes" id="UP000818266">
    <property type="component" value="Unassembled WGS sequence"/>
</dbReference>
<dbReference type="EMBL" id="VIKT02000019">
    <property type="protein sequence ID" value="NHF63721.1"/>
    <property type="molecule type" value="Genomic_DNA"/>
</dbReference>
<evidence type="ECO:0000256" key="1">
    <source>
        <dbReference type="SAM" id="MobiDB-lite"/>
    </source>
</evidence>
<keyword evidence="2" id="KW-1133">Transmembrane helix</keyword>
<dbReference type="AlphaFoldDB" id="A0A9E5ML94"/>
<name>A0A9E5ML94_9MICO</name>